<dbReference type="PROSITE" id="PS51257">
    <property type="entry name" value="PROKAR_LIPOPROTEIN"/>
    <property type="match status" value="1"/>
</dbReference>
<proteinExistence type="predicted"/>
<gene>
    <name evidence="1" type="ORF">EJB19_08580</name>
</gene>
<sequence>MKKVILVLLINLLLSCSNDKELVNLNTNLPTDVAAQDPTEDNIKEYFSFPVTSIKKTDEIVNSLTNTRGLKKVGYKQVDLLVENTIIEKKDAVKGEVIAKISGKFANKPFSKSYTFSCSSDVPNDNSEDSYIASNIKMEWKPEFKDNNGELTDLDFDAFYRLKKFDLSTIEYLSKWFDFYSKKPNSDKAYKFTSEDLKNIKITEIKNFEGGLTFIELISEYKNKHLFKLTFRFDKETYYRKKIVLNKDEVRKYYASGVYENLEQFKQRLFKIPNDFVLDIKKTLVNNSDSYIDCSVSLLEKGNGNEKLANISQYKISGFKPSSDFSKEFIVQTTDGLDRYMQDILKDIPDGDVKAIVSPLRDKIKKELQYGMIREDNIINTLGDDLVIRLSNGQLALKLKEKYNNNPKNSILIPLSENIAHKDIDFELSFFIKSAVKKQGKLILQLNFFVGIPRFEKEIVINL</sequence>
<dbReference type="EMBL" id="RWGX01000004">
    <property type="protein sequence ID" value="RVU88223.1"/>
    <property type="molecule type" value="Genomic_DNA"/>
</dbReference>
<dbReference type="RefSeq" id="WP_127822097.1">
    <property type="nucleotide sequence ID" value="NZ_RWGX02000012.1"/>
</dbReference>
<organism evidence="1">
    <name type="scientific">Flavobacterium columnare</name>
    <dbReference type="NCBI Taxonomy" id="996"/>
    <lineage>
        <taxon>Bacteria</taxon>
        <taxon>Pseudomonadati</taxon>
        <taxon>Bacteroidota</taxon>
        <taxon>Flavobacteriia</taxon>
        <taxon>Flavobacteriales</taxon>
        <taxon>Flavobacteriaceae</taxon>
        <taxon>Flavobacterium</taxon>
    </lineage>
</organism>
<name>A0AA94JPT0_9FLAO</name>
<comment type="caution">
    <text evidence="1">The sequence shown here is derived from an EMBL/GenBank/DDBJ whole genome shotgun (WGS) entry which is preliminary data.</text>
</comment>
<accession>A0AA94JPT0</accession>
<reference evidence="1" key="1">
    <citation type="submission" date="2018-12" db="EMBL/GenBank/DDBJ databases">
        <title>Draft genome sequence of Flaovobacterium columnare BGFS27 isolated from channel catfish in Alabama.</title>
        <authorList>
            <person name="Cai W."/>
            <person name="Arias C."/>
        </authorList>
    </citation>
    <scope>NUCLEOTIDE SEQUENCE [LARGE SCALE GENOMIC DNA]</scope>
    <source>
        <strain evidence="1">BGFS27</strain>
    </source>
</reference>
<protein>
    <submittedName>
        <fullName evidence="1">Uncharacterized protein</fullName>
    </submittedName>
</protein>
<evidence type="ECO:0000313" key="1">
    <source>
        <dbReference type="EMBL" id="RVU88223.1"/>
    </source>
</evidence>
<dbReference type="AlphaFoldDB" id="A0AA94JPT0"/>